<reference evidence="3 4" key="1">
    <citation type="journal article" date="2015" name="Genome Announc.">
        <title>Genome Sequence of 'Candidatus Thioglobus autotrophica' Strain EF1, a Chemoautotroph from the SUP05 Clade of Marine Gammaproteobacteria.</title>
        <authorList>
            <person name="Shah V."/>
            <person name="Morris R.M."/>
        </authorList>
    </citation>
    <scope>NUCLEOTIDE SEQUENCE [LARGE SCALE GENOMIC DNA]</scope>
    <source>
        <strain evidence="3 4">EF1</strain>
    </source>
</reference>
<dbReference type="Pfam" id="PF01075">
    <property type="entry name" value="Glyco_transf_9"/>
    <property type="match status" value="1"/>
</dbReference>
<evidence type="ECO:0000313" key="3">
    <source>
        <dbReference type="EMBL" id="ALE52201.1"/>
    </source>
</evidence>
<dbReference type="KEGG" id="tho:SP60_02490"/>
<dbReference type="InterPro" id="IPR051199">
    <property type="entry name" value="LPS_LOS_Heptosyltrfase"/>
</dbReference>
<dbReference type="InterPro" id="IPR002201">
    <property type="entry name" value="Glyco_trans_9"/>
</dbReference>
<dbReference type="Proteomes" id="UP000058020">
    <property type="component" value="Chromosome"/>
</dbReference>
<dbReference type="SUPFAM" id="SSF53756">
    <property type="entry name" value="UDP-Glycosyltransferase/glycogen phosphorylase"/>
    <property type="match status" value="1"/>
</dbReference>
<protein>
    <recommendedName>
        <fullName evidence="5">Glycosyl transferase family 9</fullName>
    </recommendedName>
</protein>
<dbReference type="CDD" id="cd03789">
    <property type="entry name" value="GT9_LPS_heptosyltransferase"/>
    <property type="match status" value="1"/>
</dbReference>
<dbReference type="PANTHER" id="PTHR30160:SF1">
    <property type="entry name" value="LIPOPOLYSACCHARIDE 1,2-N-ACETYLGLUCOSAMINETRANSFERASE-RELATED"/>
    <property type="match status" value="1"/>
</dbReference>
<keyword evidence="1" id="KW-0328">Glycosyltransferase</keyword>
<dbReference type="STRING" id="1705394.SP60_02490"/>
<proteinExistence type="predicted"/>
<dbReference type="AlphaFoldDB" id="A0A0M3TTW3"/>
<dbReference type="GO" id="GO:0008713">
    <property type="term" value="F:ADP-heptose-lipopolysaccharide heptosyltransferase activity"/>
    <property type="evidence" value="ECO:0007669"/>
    <property type="project" value="TreeGrafter"/>
</dbReference>
<evidence type="ECO:0000313" key="4">
    <source>
        <dbReference type="Proteomes" id="UP000058020"/>
    </source>
</evidence>
<dbReference type="GO" id="GO:0009244">
    <property type="term" value="P:lipopolysaccharide core region biosynthetic process"/>
    <property type="evidence" value="ECO:0007669"/>
    <property type="project" value="TreeGrafter"/>
</dbReference>
<name>A0A0M3TTW3_9GAMM</name>
<keyword evidence="2" id="KW-0808">Transferase</keyword>
<evidence type="ECO:0000256" key="2">
    <source>
        <dbReference type="ARBA" id="ARBA00022679"/>
    </source>
</evidence>
<accession>A0A0M3TTW3</accession>
<evidence type="ECO:0000256" key="1">
    <source>
        <dbReference type="ARBA" id="ARBA00022676"/>
    </source>
</evidence>
<dbReference type="GO" id="GO:0005829">
    <property type="term" value="C:cytosol"/>
    <property type="evidence" value="ECO:0007669"/>
    <property type="project" value="TreeGrafter"/>
</dbReference>
<evidence type="ECO:0008006" key="5">
    <source>
        <dbReference type="Google" id="ProtNLM"/>
    </source>
</evidence>
<gene>
    <name evidence="3" type="ORF">SP60_02490</name>
</gene>
<organism evidence="3 4">
    <name type="scientific">Candidatus Thioglobus autotrophicus</name>
    <dbReference type="NCBI Taxonomy" id="1705394"/>
    <lineage>
        <taxon>Bacteria</taxon>
        <taxon>Pseudomonadati</taxon>
        <taxon>Pseudomonadota</taxon>
        <taxon>Gammaproteobacteria</taxon>
        <taxon>Candidatus Pseudothioglobaceae</taxon>
        <taxon>Candidatus Thioglobus</taxon>
    </lineage>
</organism>
<sequence>MIIRRDNIGDLLCVTPSIRALKNTYPGCNVTLLVNSYNRNVIANNPDINKIEVYTKAKHKESHVSLFLIFLKKFKMILRLRRSKFDYVIIASASERVRDWRLAKLCKPKSIIGYLNNKKGAKKEDIALDVENKNSHEVERVFNLFKQVGVHGIIPPMQLYPSDNINIQDIDDSRRVIGINISTRKESQRWPLKNFFKLIKELSKNQKFTFLIFWSPGSRDNPKHPGDDENAIELIKLCKNLPVSLYPETWRESNTLQELIDGLSLCDYVVTPDGGAMHISAALQKPIVCFFGDVDIQHWYPWGVKYKLLQAKSYRVKDISIDQAVNSVIKLINT</sequence>
<keyword evidence="4" id="KW-1185">Reference proteome</keyword>
<dbReference type="Gene3D" id="3.40.50.2000">
    <property type="entry name" value="Glycogen Phosphorylase B"/>
    <property type="match status" value="2"/>
</dbReference>
<dbReference type="PANTHER" id="PTHR30160">
    <property type="entry name" value="TETRAACYLDISACCHARIDE 4'-KINASE-RELATED"/>
    <property type="match status" value="1"/>
</dbReference>
<dbReference type="EMBL" id="CP010552">
    <property type="protein sequence ID" value="ALE52201.1"/>
    <property type="molecule type" value="Genomic_DNA"/>
</dbReference>